<evidence type="ECO:0000313" key="2">
    <source>
        <dbReference type="Proteomes" id="UP000789920"/>
    </source>
</evidence>
<dbReference type="EMBL" id="CAJVQC010051149">
    <property type="protein sequence ID" value="CAG8789999.1"/>
    <property type="molecule type" value="Genomic_DNA"/>
</dbReference>
<reference evidence="1" key="1">
    <citation type="submission" date="2021-06" db="EMBL/GenBank/DDBJ databases">
        <authorList>
            <person name="Kallberg Y."/>
            <person name="Tangrot J."/>
            <person name="Rosling A."/>
        </authorList>
    </citation>
    <scope>NUCLEOTIDE SEQUENCE</scope>
    <source>
        <strain evidence="1">MA461A</strain>
    </source>
</reference>
<sequence length="47" mass="5586">EDNKDNNCEVLDNETISIQALQGIQNLLYIIRRRRPPKYHFISSIEK</sequence>
<accession>A0ACA9RFT4</accession>
<evidence type="ECO:0000313" key="1">
    <source>
        <dbReference type="EMBL" id="CAG8789999.1"/>
    </source>
</evidence>
<protein>
    <submittedName>
        <fullName evidence="1">3341_t:CDS:1</fullName>
    </submittedName>
</protein>
<proteinExistence type="predicted"/>
<dbReference type="Proteomes" id="UP000789920">
    <property type="component" value="Unassembled WGS sequence"/>
</dbReference>
<feature type="non-terminal residue" evidence="1">
    <location>
        <position position="1"/>
    </location>
</feature>
<keyword evidence="2" id="KW-1185">Reference proteome</keyword>
<gene>
    <name evidence="1" type="ORF">RPERSI_LOCUS18972</name>
</gene>
<comment type="caution">
    <text evidence="1">The sequence shown here is derived from an EMBL/GenBank/DDBJ whole genome shotgun (WGS) entry which is preliminary data.</text>
</comment>
<organism evidence="1 2">
    <name type="scientific">Racocetra persica</name>
    <dbReference type="NCBI Taxonomy" id="160502"/>
    <lineage>
        <taxon>Eukaryota</taxon>
        <taxon>Fungi</taxon>
        <taxon>Fungi incertae sedis</taxon>
        <taxon>Mucoromycota</taxon>
        <taxon>Glomeromycotina</taxon>
        <taxon>Glomeromycetes</taxon>
        <taxon>Diversisporales</taxon>
        <taxon>Gigasporaceae</taxon>
        <taxon>Racocetra</taxon>
    </lineage>
</organism>
<name>A0ACA9RFT4_9GLOM</name>
<feature type="non-terminal residue" evidence="1">
    <location>
        <position position="47"/>
    </location>
</feature>